<dbReference type="AlphaFoldDB" id="A0A1M6MY13"/>
<proteinExistence type="predicted"/>
<dbReference type="InterPro" id="IPR038417">
    <property type="entry name" value="Alpga-gal_N_sf"/>
</dbReference>
<dbReference type="Proteomes" id="UP000184543">
    <property type="component" value="Unassembled WGS sequence"/>
</dbReference>
<evidence type="ECO:0000313" key="2">
    <source>
        <dbReference type="Proteomes" id="UP000184543"/>
    </source>
</evidence>
<organism evidence="1 2">
    <name type="scientific">Pseudozobellia thermophila</name>
    <dbReference type="NCBI Taxonomy" id="192903"/>
    <lineage>
        <taxon>Bacteria</taxon>
        <taxon>Pseudomonadati</taxon>
        <taxon>Bacteroidota</taxon>
        <taxon>Flavobacteriia</taxon>
        <taxon>Flavobacteriales</taxon>
        <taxon>Flavobacteriaceae</taxon>
        <taxon>Pseudozobellia</taxon>
    </lineage>
</organism>
<reference evidence="2" key="1">
    <citation type="submission" date="2016-11" db="EMBL/GenBank/DDBJ databases">
        <authorList>
            <person name="Varghese N."/>
            <person name="Submissions S."/>
        </authorList>
    </citation>
    <scope>NUCLEOTIDE SEQUENCE [LARGE SCALE GENOMIC DNA]</scope>
    <source>
        <strain evidence="2">DSM 19858</strain>
    </source>
</reference>
<dbReference type="STRING" id="192903.SAMN04488513_11154"/>
<gene>
    <name evidence="1" type="ORF">SAMN04488513_11154</name>
</gene>
<dbReference type="Gene3D" id="2.70.98.60">
    <property type="entry name" value="alpha-galactosidase from lactobacil brevis"/>
    <property type="match status" value="1"/>
</dbReference>
<protein>
    <recommendedName>
        <fullName evidence="3">Alpha-galactosidase</fullName>
    </recommendedName>
</protein>
<dbReference type="OrthoDB" id="9804769at2"/>
<dbReference type="RefSeq" id="WP_072995343.1">
    <property type="nucleotide sequence ID" value="NZ_FQYU01000011.1"/>
</dbReference>
<name>A0A1M6MY13_9FLAO</name>
<sequence>MGNYSIRNIVLLLCIATAQVWGQEKADKKDWLLDADDYVAEIVEGDNTLVLQNGLVKRKLVMAPNAATVAFENLVTGEHMLRSIKPEAEVTIDGKAYAIGGLIGLKEHGYLLEKWLPALTSDSTAFQYKGHTIAELSPHIDWKGSKRYHTAKKTAPSGKELTLSFTHASEAMSGVTVNVHYVVYDGLPLLSKRITVENASGRSLTITGFKSEILAFPEMENPVETPTDWKKPNMHVESDYAFGGFTSGESNVTTFWEPDPEYTSQVNWLLETPCLLVSTLKVGPNATLKAGDTFQGFRTYELLLDGTDRERNTLAIRKMYRALAPWVTENPIFMHLTTTEPKVVKSAIDQCVETGYEMVILSFGSGLNMEDTTAVNISKFRKLADYAHKKGIQLGGYSLFSSRTINDSVDVIDKATGKPGGAKFLNAPCLASEWGRDYLDKIAYFLGKTGFDLLEHDGPYPGDYCASTSHKYHKGYEDSQWAQWKMSVDFYNRLRENDIYLNAPDFYFLQGSNKCGIGYREVNWSLPRDQQIMLGRQNIYDGTWEKSPSMAWTFVPLTEYHGGGEIATLEPLKDHLDAYKAHMVQNYGSGVQACYRGPRLYDSKETKRLVKEQIDWYKKYRDILNADIIHLGRPNGRSWDGFMHVDPSLEYKGLILIFNPTDRPIDEVVEIPLYYTGLDTQAKIATKGRTPKVFELDRTYKVDVPIQIPAEGYTWLTVQ</sequence>
<keyword evidence="2" id="KW-1185">Reference proteome</keyword>
<evidence type="ECO:0008006" key="3">
    <source>
        <dbReference type="Google" id="ProtNLM"/>
    </source>
</evidence>
<evidence type="ECO:0000313" key="1">
    <source>
        <dbReference type="EMBL" id="SHJ88335.1"/>
    </source>
</evidence>
<dbReference type="EMBL" id="FQYU01000011">
    <property type="protein sequence ID" value="SHJ88335.1"/>
    <property type="molecule type" value="Genomic_DNA"/>
</dbReference>
<accession>A0A1M6MY13</accession>